<dbReference type="RefSeq" id="XP_075077174.1">
    <property type="nucleotide sequence ID" value="XM_075221073.1"/>
</dbReference>
<dbReference type="Proteomes" id="UP000790787">
    <property type="component" value="Chromosome 9"/>
</dbReference>
<protein>
    <submittedName>
        <fullName evidence="2">Uncharacterized protein LOC142163919</fullName>
    </submittedName>
</protein>
<proteinExistence type="predicted"/>
<sequence length="163" mass="18639">MPARKLAKWKILLSEFDIVYINKKTVKGQALDDHLVENLVDKDYEPLTTYFPNEEVLFTGEDITKSYPGWRMFFDGATNFEGVGIGAVLISESGQHYPASAKISGLLSINTSSSRRMDYQERQDPSIPTQCKRASKKFKKIEFRHIPRVQNKFVDALDLIIHV</sequence>
<evidence type="ECO:0000313" key="1">
    <source>
        <dbReference type="Proteomes" id="UP000790787"/>
    </source>
</evidence>
<evidence type="ECO:0000313" key="2">
    <source>
        <dbReference type="RefSeq" id="XP_075077174.1"/>
    </source>
</evidence>
<accession>A0AC58RWR3</accession>
<reference evidence="1" key="1">
    <citation type="journal article" date="2014" name="Nat. Commun.">
        <title>The tobacco genome sequence and its comparison with those of tomato and potato.</title>
        <authorList>
            <person name="Sierro N."/>
            <person name="Battey J.N."/>
            <person name="Ouadi S."/>
            <person name="Bakaher N."/>
            <person name="Bovet L."/>
            <person name="Willig A."/>
            <person name="Goepfert S."/>
            <person name="Peitsch M.C."/>
            <person name="Ivanov N.V."/>
        </authorList>
    </citation>
    <scope>NUCLEOTIDE SEQUENCE [LARGE SCALE GENOMIC DNA]</scope>
</reference>
<keyword evidence="1" id="KW-1185">Reference proteome</keyword>
<organism evidence="1 2">
    <name type="scientific">Nicotiana tabacum</name>
    <name type="common">Common tobacco</name>
    <dbReference type="NCBI Taxonomy" id="4097"/>
    <lineage>
        <taxon>Eukaryota</taxon>
        <taxon>Viridiplantae</taxon>
        <taxon>Streptophyta</taxon>
        <taxon>Embryophyta</taxon>
        <taxon>Tracheophyta</taxon>
        <taxon>Spermatophyta</taxon>
        <taxon>Magnoliopsida</taxon>
        <taxon>eudicotyledons</taxon>
        <taxon>Gunneridae</taxon>
        <taxon>Pentapetalae</taxon>
        <taxon>asterids</taxon>
        <taxon>lamiids</taxon>
        <taxon>Solanales</taxon>
        <taxon>Solanaceae</taxon>
        <taxon>Nicotianoideae</taxon>
        <taxon>Nicotianeae</taxon>
        <taxon>Nicotiana</taxon>
    </lineage>
</organism>
<name>A0AC58RWR3_TOBAC</name>
<gene>
    <name evidence="2" type="primary">LOC142163919</name>
</gene>
<reference evidence="2" key="2">
    <citation type="submission" date="2025-08" db="UniProtKB">
        <authorList>
            <consortium name="RefSeq"/>
        </authorList>
    </citation>
    <scope>IDENTIFICATION</scope>
    <source>
        <tissue evidence="2">Leaf</tissue>
    </source>
</reference>